<name>A0ABX1S488_9PSEU</name>
<keyword evidence="1" id="KW-0472">Membrane</keyword>
<evidence type="ECO:0008006" key="4">
    <source>
        <dbReference type="Google" id="ProtNLM"/>
    </source>
</evidence>
<evidence type="ECO:0000313" key="3">
    <source>
        <dbReference type="Proteomes" id="UP000820669"/>
    </source>
</evidence>
<evidence type="ECO:0000313" key="2">
    <source>
        <dbReference type="EMBL" id="NMH96385.1"/>
    </source>
</evidence>
<dbReference type="RefSeq" id="WP_169379753.1">
    <property type="nucleotide sequence ID" value="NZ_JAAXLA010000004.1"/>
</dbReference>
<accession>A0ABX1S488</accession>
<keyword evidence="3" id="KW-1185">Reference proteome</keyword>
<reference evidence="2 3" key="1">
    <citation type="submission" date="2020-04" db="EMBL/GenBank/DDBJ databases">
        <authorList>
            <person name="Klaysubun C."/>
            <person name="Duangmal K."/>
            <person name="Lipun K."/>
        </authorList>
    </citation>
    <scope>NUCLEOTIDE SEQUENCE [LARGE SCALE GENOMIC DNA]</scope>
    <source>
        <strain evidence="2 3">K10HN5</strain>
    </source>
</reference>
<sequence length="96" mass="10109">MPRHPPARRAAGRHPVVACTGARTAARLDVPARIRARGRETVAQARRTARDVRGVAEKAPAVDGALRDRPSLVAAIVAAVALLVGYRLARTSASRG</sequence>
<gene>
    <name evidence="2" type="ORF">HF526_03475</name>
</gene>
<comment type="caution">
    <text evidence="2">The sequence shown here is derived from an EMBL/GenBank/DDBJ whole genome shotgun (WGS) entry which is preliminary data.</text>
</comment>
<keyword evidence="1" id="KW-1133">Transmembrane helix</keyword>
<keyword evidence="1" id="KW-0812">Transmembrane</keyword>
<dbReference type="Proteomes" id="UP000820669">
    <property type="component" value="Unassembled WGS sequence"/>
</dbReference>
<organism evidence="2 3">
    <name type="scientific">Pseudonocardia acidicola</name>
    <dbReference type="NCBI Taxonomy" id="2724939"/>
    <lineage>
        <taxon>Bacteria</taxon>
        <taxon>Bacillati</taxon>
        <taxon>Actinomycetota</taxon>
        <taxon>Actinomycetes</taxon>
        <taxon>Pseudonocardiales</taxon>
        <taxon>Pseudonocardiaceae</taxon>
        <taxon>Pseudonocardia</taxon>
    </lineage>
</organism>
<proteinExistence type="predicted"/>
<evidence type="ECO:0000256" key="1">
    <source>
        <dbReference type="SAM" id="Phobius"/>
    </source>
</evidence>
<dbReference type="EMBL" id="JAAXLA010000004">
    <property type="protein sequence ID" value="NMH96385.1"/>
    <property type="molecule type" value="Genomic_DNA"/>
</dbReference>
<protein>
    <recommendedName>
        <fullName evidence="4">DUF3618 domain-containing protein</fullName>
    </recommendedName>
</protein>
<feature type="transmembrane region" description="Helical" evidence="1">
    <location>
        <begin position="72"/>
        <end position="89"/>
    </location>
</feature>